<proteinExistence type="predicted"/>
<evidence type="ECO:0000313" key="2">
    <source>
        <dbReference type="Proteomes" id="UP001372338"/>
    </source>
</evidence>
<keyword evidence="2" id="KW-1185">Reference proteome</keyword>
<gene>
    <name evidence="1" type="ORF">RIF29_04236</name>
</gene>
<dbReference type="Proteomes" id="UP001372338">
    <property type="component" value="Unassembled WGS sequence"/>
</dbReference>
<dbReference type="AlphaFoldDB" id="A0AAN9P943"/>
<comment type="caution">
    <text evidence="1">The sequence shown here is derived from an EMBL/GenBank/DDBJ whole genome shotgun (WGS) entry which is preliminary data.</text>
</comment>
<name>A0AAN9P943_CROPI</name>
<protein>
    <submittedName>
        <fullName evidence="1">Uncharacterized protein</fullName>
    </submittedName>
</protein>
<sequence>MSASYYSTSELDRATHNEKLIEGDRIEGEQFFNEEEVSDSSRAFAEEQPFKQRLLVVANRLLVSAIREGVDSYDLEEFDTRWIGEGGM</sequence>
<dbReference type="EMBL" id="JAYWIO010000001">
    <property type="protein sequence ID" value="KAK7290073.1"/>
    <property type="molecule type" value="Genomic_DNA"/>
</dbReference>
<accession>A0AAN9P943</accession>
<organism evidence="1 2">
    <name type="scientific">Crotalaria pallida</name>
    <name type="common">Smooth rattlebox</name>
    <name type="synonym">Crotalaria striata</name>
    <dbReference type="NCBI Taxonomy" id="3830"/>
    <lineage>
        <taxon>Eukaryota</taxon>
        <taxon>Viridiplantae</taxon>
        <taxon>Streptophyta</taxon>
        <taxon>Embryophyta</taxon>
        <taxon>Tracheophyta</taxon>
        <taxon>Spermatophyta</taxon>
        <taxon>Magnoliopsida</taxon>
        <taxon>eudicotyledons</taxon>
        <taxon>Gunneridae</taxon>
        <taxon>Pentapetalae</taxon>
        <taxon>rosids</taxon>
        <taxon>fabids</taxon>
        <taxon>Fabales</taxon>
        <taxon>Fabaceae</taxon>
        <taxon>Papilionoideae</taxon>
        <taxon>50 kb inversion clade</taxon>
        <taxon>genistoids sensu lato</taxon>
        <taxon>core genistoids</taxon>
        <taxon>Crotalarieae</taxon>
        <taxon>Crotalaria</taxon>
    </lineage>
</organism>
<evidence type="ECO:0000313" key="1">
    <source>
        <dbReference type="EMBL" id="KAK7290073.1"/>
    </source>
</evidence>
<reference evidence="1 2" key="1">
    <citation type="submission" date="2024-01" db="EMBL/GenBank/DDBJ databases">
        <title>The genomes of 5 underutilized Papilionoideae crops provide insights into root nodulation and disease resistanc.</title>
        <authorList>
            <person name="Yuan L."/>
        </authorList>
    </citation>
    <scope>NUCLEOTIDE SEQUENCE [LARGE SCALE GENOMIC DNA]</scope>
    <source>
        <strain evidence="1">ZHUSHIDOU_FW_LH</strain>
        <tissue evidence="1">Leaf</tissue>
    </source>
</reference>